<evidence type="ECO:0000256" key="8">
    <source>
        <dbReference type="ARBA" id="ARBA00023136"/>
    </source>
</evidence>
<dbReference type="PIRSF" id="PIRSF000018">
    <property type="entry name" value="Mb_ADH_cyt_c"/>
    <property type="match status" value="1"/>
</dbReference>
<reference evidence="12 13" key="1">
    <citation type="submission" date="2020-02" db="EMBL/GenBank/DDBJ databases">
        <title>Synteny-based analysis reveals conserved mechanism for high triclosan tolerance in Pseudomonas, as well as instances of horizontal transfer.</title>
        <authorList>
            <person name="Mcfarland A.G."/>
            <person name="Bertucci H.K."/>
            <person name="Litmann E."/>
            <person name="Shen J."/>
            <person name="Huttenhower C."/>
            <person name="Hartmann E.M."/>
        </authorList>
    </citation>
    <scope>NUCLEOTIDE SEQUENCE [LARGE SCALE GENOMIC DNA]</scope>
    <source>
        <strain evidence="12 13">115A1</strain>
    </source>
</reference>
<dbReference type="Pfam" id="PF00034">
    <property type="entry name" value="Cytochrom_C"/>
    <property type="match status" value="1"/>
</dbReference>
<keyword evidence="5 10" id="KW-0732">Signal</keyword>
<dbReference type="InterPro" id="IPR014353">
    <property type="entry name" value="Membr-bd_ADH_cyt_c"/>
</dbReference>
<evidence type="ECO:0000256" key="10">
    <source>
        <dbReference type="SAM" id="SignalP"/>
    </source>
</evidence>
<name>A0ABR5YXD0_9GAMM</name>
<keyword evidence="8" id="KW-0472">Membrane</keyword>
<proteinExistence type="predicted"/>
<dbReference type="SUPFAM" id="SSF46626">
    <property type="entry name" value="Cytochrome c"/>
    <property type="match status" value="3"/>
</dbReference>
<evidence type="ECO:0000256" key="7">
    <source>
        <dbReference type="ARBA" id="ARBA00023004"/>
    </source>
</evidence>
<feature type="domain" description="Cytochrome c" evidence="11">
    <location>
        <begin position="306"/>
        <end position="394"/>
    </location>
</feature>
<dbReference type="RefSeq" id="WP_181069543.1">
    <property type="nucleotide sequence ID" value="NZ_JAAMRF010000002.1"/>
</dbReference>
<feature type="signal peptide" evidence="10">
    <location>
        <begin position="1"/>
        <end position="20"/>
    </location>
</feature>
<evidence type="ECO:0000256" key="4">
    <source>
        <dbReference type="ARBA" id="ARBA00022723"/>
    </source>
</evidence>
<dbReference type="InterPro" id="IPR009056">
    <property type="entry name" value="Cyt_c-like_dom"/>
</dbReference>
<dbReference type="PANTHER" id="PTHR35008">
    <property type="entry name" value="BLL4482 PROTEIN-RELATED"/>
    <property type="match status" value="1"/>
</dbReference>
<evidence type="ECO:0000256" key="6">
    <source>
        <dbReference type="ARBA" id="ARBA00022737"/>
    </source>
</evidence>
<keyword evidence="13" id="KW-1185">Reference proteome</keyword>
<evidence type="ECO:0000256" key="3">
    <source>
        <dbReference type="ARBA" id="ARBA00022617"/>
    </source>
</evidence>
<keyword evidence="4 9" id="KW-0479">Metal-binding</keyword>
<dbReference type="InterPro" id="IPR051459">
    <property type="entry name" value="Cytochrome_c-type_DH"/>
</dbReference>
<dbReference type="Proteomes" id="UP000786387">
    <property type="component" value="Unassembled WGS sequence"/>
</dbReference>
<dbReference type="Gene3D" id="1.10.760.10">
    <property type="entry name" value="Cytochrome c-like domain"/>
    <property type="match status" value="3"/>
</dbReference>
<dbReference type="PANTHER" id="PTHR35008:SF8">
    <property type="entry name" value="ALCOHOL DEHYDROGENASE CYTOCHROME C SUBUNIT"/>
    <property type="match status" value="1"/>
</dbReference>
<evidence type="ECO:0000256" key="2">
    <source>
        <dbReference type="ARBA" id="ARBA00022475"/>
    </source>
</evidence>
<dbReference type="PROSITE" id="PS51007">
    <property type="entry name" value="CYTC"/>
    <property type="match status" value="3"/>
</dbReference>
<dbReference type="EMBL" id="JAAMRF010000002">
    <property type="protein sequence ID" value="MBA1272589.1"/>
    <property type="molecule type" value="Genomic_DNA"/>
</dbReference>
<keyword evidence="7 9" id="KW-0408">Iron</keyword>
<evidence type="ECO:0000259" key="11">
    <source>
        <dbReference type="PROSITE" id="PS51007"/>
    </source>
</evidence>
<evidence type="ECO:0000313" key="13">
    <source>
        <dbReference type="Proteomes" id="UP000786387"/>
    </source>
</evidence>
<protein>
    <submittedName>
        <fullName evidence="12">Cytochrome c</fullName>
    </submittedName>
</protein>
<feature type="domain" description="Cytochrome c" evidence="11">
    <location>
        <begin position="35"/>
        <end position="138"/>
    </location>
</feature>
<dbReference type="InterPro" id="IPR036909">
    <property type="entry name" value="Cyt_c-like_dom_sf"/>
</dbReference>
<comment type="caution">
    <text evidence="12">The sequence shown here is derived from an EMBL/GenBank/DDBJ whole genome shotgun (WGS) entry which is preliminary data.</text>
</comment>
<evidence type="ECO:0000256" key="1">
    <source>
        <dbReference type="ARBA" id="ARBA00004236"/>
    </source>
</evidence>
<keyword evidence="6" id="KW-0677">Repeat</keyword>
<comment type="subcellular location">
    <subcellularLocation>
        <location evidence="1">Cell membrane</location>
    </subcellularLocation>
</comment>
<accession>A0ABR5YXD0</accession>
<dbReference type="Pfam" id="PF13442">
    <property type="entry name" value="Cytochrome_CBB3"/>
    <property type="match status" value="1"/>
</dbReference>
<gene>
    <name evidence="12" type="ORF">G7026_04410</name>
</gene>
<evidence type="ECO:0000313" key="12">
    <source>
        <dbReference type="EMBL" id="MBA1272589.1"/>
    </source>
</evidence>
<organism evidence="12 13">
    <name type="scientific">Stutzerimonas azotifigens</name>
    <dbReference type="NCBI Taxonomy" id="291995"/>
    <lineage>
        <taxon>Bacteria</taxon>
        <taxon>Pseudomonadati</taxon>
        <taxon>Pseudomonadota</taxon>
        <taxon>Gammaproteobacteria</taxon>
        <taxon>Pseudomonadales</taxon>
        <taxon>Pseudomonadaceae</taxon>
        <taxon>Stutzerimonas</taxon>
    </lineage>
</organism>
<evidence type="ECO:0000256" key="5">
    <source>
        <dbReference type="ARBA" id="ARBA00022729"/>
    </source>
</evidence>
<feature type="domain" description="Cytochrome c" evidence="11">
    <location>
        <begin position="180"/>
        <end position="288"/>
    </location>
</feature>
<evidence type="ECO:0000256" key="9">
    <source>
        <dbReference type="PROSITE-ProRule" id="PRU00433"/>
    </source>
</evidence>
<keyword evidence="2" id="KW-1003">Cell membrane</keyword>
<keyword evidence="3 9" id="KW-0349">Heme</keyword>
<feature type="chain" id="PRO_5046382669" evidence="10">
    <location>
        <begin position="21"/>
        <end position="411"/>
    </location>
</feature>
<sequence>MAISRPGRLSTGLASLVVLAASTLCAAAAQQEGDESLARGEYLARAGNCLSCHTREGGAPFAGGVPFETPFGMLYSTNITPDRDTGLGQWSDEDFVRALHEGVGRQGEHLYPAFPYTAYTKMSRDDVLAIKRYLDGIEPVAYQPPENRLRFPFNQRATLAVWKLVNFEAGRFQPDPQASDEVNRGAYLSDAVSHCGECHTPRTLTQGLDAQQHYAGATQQGWTAWNITSHARGIGDWSQEKLVRYLATGHLRGEAVAGGPMAEVTSDSLSWLSDADIRAIASYLKQLPAREGTVPARSEIEPASPDPDDPAHGLFVAACESCHYPDDRGLGGPYPSSFPNYSAVRDPAGTNLIRVMLDGLVRGGRADPAFMPAYRDLLTDEQIAELATYIGQRFGGHGTIFSADDVAALRD</sequence>